<accession>A0A5B7SY05</accession>
<dbReference type="PRINTS" id="PR00723">
    <property type="entry name" value="SUBTILISIN"/>
</dbReference>
<evidence type="ECO:0000256" key="5">
    <source>
        <dbReference type="PROSITE-ProRule" id="PRU01240"/>
    </source>
</evidence>
<dbReference type="PROSITE" id="PS00136">
    <property type="entry name" value="SUBTILASE_ASP"/>
    <property type="match status" value="1"/>
</dbReference>
<dbReference type="GO" id="GO:0004252">
    <property type="term" value="F:serine-type endopeptidase activity"/>
    <property type="evidence" value="ECO:0007669"/>
    <property type="project" value="UniProtKB-UniRule"/>
</dbReference>
<dbReference type="RefSeq" id="WP_138853977.1">
    <property type="nucleotide sequence ID" value="NZ_CP040710.1"/>
</dbReference>
<dbReference type="Proteomes" id="UP000310017">
    <property type="component" value="Chromosome"/>
</dbReference>
<keyword evidence="4 5" id="KW-0720">Serine protease</keyword>
<dbReference type="KEGG" id="asag:FGM00_16540"/>
<dbReference type="PROSITE" id="PS51892">
    <property type="entry name" value="SUBTILASE"/>
    <property type="match status" value="1"/>
</dbReference>
<evidence type="ECO:0000256" key="4">
    <source>
        <dbReference type="ARBA" id="ARBA00022825"/>
    </source>
</evidence>
<proteinExistence type="inferred from homology"/>
<protein>
    <recommendedName>
        <fullName evidence="7">Peptidase S8/S53 domain-containing protein</fullName>
    </recommendedName>
</protein>
<feature type="active site" description="Charge relay system" evidence="5">
    <location>
        <position position="348"/>
    </location>
</feature>
<dbReference type="AlphaFoldDB" id="A0A5B7SY05"/>
<sequence length="567" mass="63228">MTRIILKLKPDIPTNNFIDQENRDLLNKMGLRKIEPAYSIIGNHAELHQARLGIGPGFLNTGSVLILEFDNRLHKEKILENLEKLYSKKIEYVEEDQEIVFFNEPVVLNGEKENLDTMDYPLGTINFSKDYQSENEVIVAVIDSGVNYDHKALRKSLWSASSKGKCFGINMTISHNADWTNVKDNIGHGSMVAGIIGARDNPVVMGIAPSAKLLSIKVFPKHSATYFVRDVCSAMMNAYWTGAKVINNSWRLLKSDGGNRKFLTETLQILENNNCISVFAAGNEDRDCSEIFPQSLPAVLNVGSINKDLKRQDGTNWGDGITIWAPGAKINSTYKGGVNSYEESSGTSFAAPFVTGVVALLKAKNPNLSLFEVKEILRASGKPITIAKNNMNSYLLDFSKTLNLKPFTNLNSKTMNSPFPKPPENKADINATIFTFLHLERSDIFQLLHNDVRDDNFCNFQIFGCFQGNKVVIENKEKFLVEKVALKLVNMDPNSDVLYTIGGATMKTNTKNEVDFAITTIQTGKPVKGVDFTLEQLFLLERFQKIDYHVGEGLDSGGYPCNQSAFF</sequence>
<dbReference type="Gene3D" id="3.40.50.200">
    <property type="entry name" value="Peptidase S8/S53 domain"/>
    <property type="match status" value="1"/>
</dbReference>
<feature type="active site" description="Charge relay system" evidence="5">
    <location>
        <position position="143"/>
    </location>
</feature>
<dbReference type="InterPro" id="IPR023828">
    <property type="entry name" value="Peptidase_S8_Ser-AS"/>
</dbReference>
<reference evidence="8 9" key="1">
    <citation type="submission" date="2019-05" db="EMBL/GenBank/DDBJ databases">
        <title>Genome sequencing of F202Z8.</title>
        <authorList>
            <person name="Kwon Y.M."/>
        </authorList>
    </citation>
    <scope>NUCLEOTIDE SEQUENCE [LARGE SCALE GENOMIC DNA]</scope>
    <source>
        <strain evidence="8 9">F202Z8</strain>
    </source>
</reference>
<dbReference type="PROSITE" id="PS00138">
    <property type="entry name" value="SUBTILASE_SER"/>
    <property type="match status" value="1"/>
</dbReference>
<feature type="active site" description="Charge relay system" evidence="5">
    <location>
        <position position="188"/>
    </location>
</feature>
<comment type="similarity">
    <text evidence="1 5 6">Belongs to the peptidase S8 family.</text>
</comment>
<keyword evidence="2 5" id="KW-0645">Protease</keyword>
<evidence type="ECO:0000256" key="1">
    <source>
        <dbReference type="ARBA" id="ARBA00011073"/>
    </source>
</evidence>
<dbReference type="EMBL" id="CP040710">
    <property type="protein sequence ID" value="QCX01640.1"/>
    <property type="molecule type" value="Genomic_DNA"/>
</dbReference>
<evidence type="ECO:0000313" key="9">
    <source>
        <dbReference type="Proteomes" id="UP000310017"/>
    </source>
</evidence>
<dbReference type="OrthoDB" id="9798386at2"/>
<name>A0A5B7SY05_9FLAO</name>
<dbReference type="SUPFAM" id="SSF52743">
    <property type="entry name" value="Subtilisin-like"/>
    <property type="match status" value="1"/>
</dbReference>
<feature type="domain" description="Peptidase S8/S53" evidence="7">
    <location>
        <begin position="135"/>
        <end position="379"/>
    </location>
</feature>
<organism evidence="8 9">
    <name type="scientific">Aggregatimonas sangjinii</name>
    <dbReference type="NCBI Taxonomy" id="2583587"/>
    <lineage>
        <taxon>Bacteria</taxon>
        <taxon>Pseudomonadati</taxon>
        <taxon>Bacteroidota</taxon>
        <taxon>Flavobacteriia</taxon>
        <taxon>Flavobacteriales</taxon>
        <taxon>Flavobacteriaceae</taxon>
        <taxon>Aggregatimonas</taxon>
    </lineage>
</organism>
<dbReference type="InterPro" id="IPR036852">
    <property type="entry name" value="Peptidase_S8/S53_dom_sf"/>
</dbReference>
<dbReference type="PROSITE" id="PS00137">
    <property type="entry name" value="SUBTILASE_HIS"/>
    <property type="match status" value="1"/>
</dbReference>
<dbReference type="InterPro" id="IPR015500">
    <property type="entry name" value="Peptidase_S8_subtilisin-rel"/>
</dbReference>
<dbReference type="InterPro" id="IPR022398">
    <property type="entry name" value="Peptidase_S8_His-AS"/>
</dbReference>
<evidence type="ECO:0000256" key="2">
    <source>
        <dbReference type="ARBA" id="ARBA00022670"/>
    </source>
</evidence>
<keyword evidence="9" id="KW-1185">Reference proteome</keyword>
<evidence type="ECO:0000256" key="6">
    <source>
        <dbReference type="RuleBase" id="RU003355"/>
    </source>
</evidence>
<dbReference type="PANTHER" id="PTHR43806">
    <property type="entry name" value="PEPTIDASE S8"/>
    <property type="match status" value="1"/>
</dbReference>
<keyword evidence="3 5" id="KW-0378">Hydrolase</keyword>
<gene>
    <name evidence="8" type="ORF">FGM00_16540</name>
</gene>
<dbReference type="PANTHER" id="PTHR43806:SF11">
    <property type="entry name" value="CEREVISIN-RELATED"/>
    <property type="match status" value="1"/>
</dbReference>
<dbReference type="GO" id="GO:0006508">
    <property type="term" value="P:proteolysis"/>
    <property type="evidence" value="ECO:0007669"/>
    <property type="project" value="UniProtKB-KW"/>
</dbReference>
<evidence type="ECO:0000256" key="3">
    <source>
        <dbReference type="ARBA" id="ARBA00022801"/>
    </source>
</evidence>
<dbReference type="InterPro" id="IPR023827">
    <property type="entry name" value="Peptidase_S8_Asp-AS"/>
</dbReference>
<dbReference type="InterPro" id="IPR000209">
    <property type="entry name" value="Peptidase_S8/S53_dom"/>
</dbReference>
<evidence type="ECO:0000313" key="8">
    <source>
        <dbReference type="EMBL" id="QCX01640.1"/>
    </source>
</evidence>
<dbReference type="InterPro" id="IPR050131">
    <property type="entry name" value="Peptidase_S8_subtilisin-like"/>
</dbReference>
<evidence type="ECO:0000259" key="7">
    <source>
        <dbReference type="Pfam" id="PF00082"/>
    </source>
</evidence>
<dbReference type="Pfam" id="PF00082">
    <property type="entry name" value="Peptidase_S8"/>
    <property type="match status" value="1"/>
</dbReference>